<name>A0A024THN9_9STRA</name>
<dbReference type="VEuPathDB" id="FungiDB:H310_12447"/>
<organism evidence="2">
    <name type="scientific">Aphanomyces invadans</name>
    <dbReference type="NCBI Taxonomy" id="157072"/>
    <lineage>
        <taxon>Eukaryota</taxon>
        <taxon>Sar</taxon>
        <taxon>Stramenopiles</taxon>
        <taxon>Oomycota</taxon>
        <taxon>Saprolegniomycetes</taxon>
        <taxon>Saprolegniales</taxon>
        <taxon>Verrucalvaceae</taxon>
        <taxon>Aphanomyces</taxon>
    </lineage>
</organism>
<accession>A0A024THN9</accession>
<proteinExistence type="predicted"/>
<sequence length="604" mass="68971">MLRLGGAWRESWRQPLRVVPRESSGWLAPFTSRVLSTPAPPSQSKKPLFSLEKQRLLLQVVEGVHNEAGRPNATSIKALFQVPARKPFPEELHGMRFPVTSLRHEKRLGRLDPDIVAKFDAMGFVWDVGESQWNETKVALTKYKEIFGNLLVHVHYAVPSGNSQWPRELWTKRLGSVVNHLRVSKARVPPARKKWLDEMGFVWDATEANWHVNLLALETYQKVHGNLTVAKAYVVPTEDPQWPKEVWGLKLGNLVRTLRNRASGLSPHKLDALNAMGFVWKMRERGAGPSPPAQFSLEKQHQIVEILKFQRTLQPHTKFVTVPNRFIVPSEAPWPRHLQGRVVQTSKFRRAYIEGGLDPMVVNDLDGIGFVWNNHSHQWAVKIEALATYKALHGDLLVGGDFLVPDHDSRWPVYLWGKKLGAVVFDLRSGRHKLSPDQRDELDAMGFVWDAMADQWQLNLLGLQAFKALHGHLNIPRAFVVPAHDATWPEDVWALPLGNVVSAIRSGRTKPSLERLQALDKLGFVWHPLDDLWNRKMDALETYRRLHGHIKIPNAYVVPDRDAAWAPELWNMKLGLVLQKIRLASRQDRYPPHRVDQLRALGIV</sequence>
<feature type="domain" description="Helicase-associated" evidence="1">
    <location>
        <begin position="207"/>
        <end position="278"/>
    </location>
</feature>
<evidence type="ECO:0000313" key="2">
    <source>
        <dbReference type="EMBL" id="ETV93680.1"/>
    </source>
</evidence>
<dbReference type="AlphaFoldDB" id="A0A024THN9"/>
<dbReference type="OrthoDB" id="70932at2759"/>
<dbReference type="Pfam" id="PF03457">
    <property type="entry name" value="HA"/>
    <property type="match status" value="4"/>
</dbReference>
<dbReference type="eggNOG" id="ENOG502S0TY">
    <property type="taxonomic scope" value="Eukaryota"/>
</dbReference>
<gene>
    <name evidence="2" type="ORF">H310_12447</name>
</gene>
<protein>
    <recommendedName>
        <fullName evidence="1">Helicase-associated domain-containing protein</fullName>
    </recommendedName>
</protein>
<feature type="domain" description="Helicase-associated" evidence="1">
    <location>
        <begin position="376"/>
        <end position="447"/>
    </location>
</feature>
<dbReference type="GeneID" id="20089497"/>
<reference evidence="2" key="1">
    <citation type="submission" date="2013-12" db="EMBL/GenBank/DDBJ databases">
        <title>The Genome Sequence of Aphanomyces invadans NJM9701.</title>
        <authorList>
            <consortium name="The Broad Institute Genomics Platform"/>
            <person name="Russ C."/>
            <person name="Tyler B."/>
            <person name="van West P."/>
            <person name="Dieguez-Uribeondo J."/>
            <person name="Young S.K."/>
            <person name="Zeng Q."/>
            <person name="Gargeya S."/>
            <person name="Fitzgerald M."/>
            <person name="Abouelleil A."/>
            <person name="Alvarado L."/>
            <person name="Chapman S.B."/>
            <person name="Gainer-Dewar J."/>
            <person name="Goldberg J."/>
            <person name="Griggs A."/>
            <person name="Gujja S."/>
            <person name="Hansen M."/>
            <person name="Howarth C."/>
            <person name="Imamovic A."/>
            <person name="Ireland A."/>
            <person name="Larimer J."/>
            <person name="McCowan C."/>
            <person name="Murphy C."/>
            <person name="Pearson M."/>
            <person name="Poon T.W."/>
            <person name="Priest M."/>
            <person name="Roberts A."/>
            <person name="Saif S."/>
            <person name="Shea T."/>
            <person name="Sykes S."/>
            <person name="Wortman J."/>
            <person name="Nusbaum C."/>
            <person name="Birren B."/>
        </authorList>
    </citation>
    <scope>NUCLEOTIDE SEQUENCE [LARGE SCALE GENOMIC DNA]</scope>
    <source>
        <strain evidence="2">NJM9701</strain>
    </source>
</reference>
<evidence type="ECO:0000259" key="1">
    <source>
        <dbReference type="Pfam" id="PF03457"/>
    </source>
</evidence>
<dbReference type="InterPro" id="IPR005114">
    <property type="entry name" value="Helicase_assoc"/>
</dbReference>
<feature type="domain" description="Helicase-associated" evidence="1">
    <location>
        <begin position="454"/>
        <end position="524"/>
    </location>
</feature>
<feature type="domain" description="Helicase-associated" evidence="1">
    <location>
        <begin position="531"/>
        <end position="602"/>
    </location>
</feature>
<dbReference type="STRING" id="157072.A0A024THN9"/>
<dbReference type="PANTHER" id="PTHR37066">
    <property type="entry name" value="HELICASE-ASSOCIATED"/>
    <property type="match status" value="1"/>
</dbReference>
<dbReference type="PANTHER" id="PTHR37066:SF1">
    <property type="entry name" value="LNS2_PITP DOMAIN-CONTAINING PROTEIN"/>
    <property type="match status" value="1"/>
</dbReference>
<dbReference type="RefSeq" id="XP_008877721.1">
    <property type="nucleotide sequence ID" value="XM_008879499.1"/>
</dbReference>
<dbReference type="EMBL" id="KI913990">
    <property type="protein sequence ID" value="ETV93680.1"/>
    <property type="molecule type" value="Genomic_DNA"/>
</dbReference>